<evidence type="ECO:0000256" key="1">
    <source>
        <dbReference type="SAM" id="MobiDB-lite"/>
    </source>
</evidence>
<name>A0A6V7QMC4_ANACO</name>
<protein>
    <submittedName>
        <fullName evidence="2">Uncharacterized protein</fullName>
    </submittedName>
</protein>
<reference evidence="2" key="1">
    <citation type="submission" date="2020-07" db="EMBL/GenBank/DDBJ databases">
        <authorList>
            <person name="Lin J."/>
        </authorList>
    </citation>
    <scope>NUCLEOTIDE SEQUENCE</scope>
</reference>
<dbReference type="AlphaFoldDB" id="A0A6V7QMC4"/>
<accession>A0A6V7QMC4</accession>
<sequence length="170" mass="18607">MRRGSHHPWPSPRVAQTTSGLPGDLLFRRAQLHSQELYSGAAWAEVTHTSTAPPSPLRVFTTDSSRPRGKHHHSRCPTRPLPLPRCHPELEPSALLAASLKAQLPSFPAAGHEEREAPLPPPPPDPTPAGARVGVLLALFECPRDPTKPCWLVATTIFEDWRRWISGGGV</sequence>
<feature type="compositionally biased region" description="Basic residues" evidence="1">
    <location>
        <begin position="67"/>
        <end position="76"/>
    </location>
</feature>
<dbReference type="EMBL" id="LR862137">
    <property type="protein sequence ID" value="CAD1844148.1"/>
    <property type="molecule type" value="Genomic_DNA"/>
</dbReference>
<organism evidence="2">
    <name type="scientific">Ananas comosus var. bracteatus</name>
    <name type="common">red pineapple</name>
    <dbReference type="NCBI Taxonomy" id="296719"/>
    <lineage>
        <taxon>Eukaryota</taxon>
        <taxon>Viridiplantae</taxon>
        <taxon>Streptophyta</taxon>
        <taxon>Embryophyta</taxon>
        <taxon>Tracheophyta</taxon>
        <taxon>Spermatophyta</taxon>
        <taxon>Magnoliopsida</taxon>
        <taxon>Liliopsida</taxon>
        <taxon>Poales</taxon>
        <taxon>Bromeliaceae</taxon>
        <taxon>Bromelioideae</taxon>
        <taxon>Ananas</taxon>
    </lineage>
</organism>
<feature type="region of interest" description="Disordered" evidence="1">
    <location>
        <begin position="49"/>
        <end position="84"/>
    </location>
</feature>
<evidence type="ECO:0000313" key="2">
    <source>
        <dbReference type="EMBL" id="CAD1844148.1"/>
    </source>
</evidence>
<gene>
    <name evidence="2" type="ORF">CB5_LOCUS27359</name>
</gene>
<proteinExistence type="predicted"/>
<feature type="region of interest" description="Disordered" evidence="1">
    <location>
        <begin position="1"/>
        <end position="21"/>
    </location>
</feature>